<evidence type="ECO:0000256" key="1">
    <source>
        <dbReference type="ARBA" id="ARBA00001946"/>
    </source>
</evidence>
<dbReference type="Pfam" id="PF01040">
    <property type="entry name" value="UbiA"/>
    <property type="match status" value="1"/>
</dbReference>
<feature type="transmembrane region" description="Helical" evidence="12">
    <location>
        <begin position="148"/>
        <end position="167"/>
    </location>
</feature>
<dbReference type="OrthoDB" id="9782418at2"/>
<keyword evidence="10 12" id="KW-0472">Membrane</keyword>
<dbReference type="AlphaFoldDB" id="A0A5C5ZJ93"/>
<reference evidence="13 14" key="1">
    <citation type="submission" date="2019-02" db="EMBL/GenBank/DDBJ databases">
        <title>Deep-cultivation of Planctomycetes and their phenomic and genomic characterization uncovers novel biology.</title>
        <authorList>
            <person name="Wiegand S."/>
            <person name="Jogler M."/>
            <person name="Boedeker C."/>
            <person name="Pinto D."/>
            <person name="Vollmers J."/>
            <person name="Rivas-Marin E."/>
            <person name="Kohn T."/>
            <person name="Peeters S.H."/>
            <person name="Heuer A."/>
            <person name="Rast P."/>
            <person name="Oberbeckmann S."/>
            <person name="Bunk B."/>
            <person name="Jeske O."/>
            <person name="Meyerdierks A."/>
            <person name="Storesund J.E."/>
            <person name="Kallscheuer N."/>
            <person name="Luecker S."/>
            <person name="Lage O.M."/>
            <person name="Pohl T."/>
            <person name="Merkel B.J."/>
            <person name="Hornburger P."/>
            <person name="Mueller R.-W."/>
            <person name="Bruemmer F."/>
            <person name="Labrenz M."/>
            <person name="Spormann A.M."/>
            <person name="Op Den Camp H."/>
            <person name="Overmann J."/>
            <person name="Amann R."/>
            <person name="Jetten M.S.M."/>
            <person name="Mascher T."/>
            <person name="Medema M.H."/>
            <person name="Devos D.P."/>
            <person name="Kaster A.-K."/>
            <person name="Ovreas L."/>
            <person name="Rohde M."/>
            <person name="Galperin M.Y."/>
            <person name="Jogler C."/>
        </authorList>
    </citation>
    <scope>NUCLEOTIDE SEQUENCE [LARGE SCALE GENOMIC DNA]</scope>
    <source>
        <strain evidence="13 14">Mal64</strain>
    </source>
</reference>
<dbReference type="FunFam" id="1.20.120.1780:FF:000001">
    <property type="entry name" value="4-hydroxybenzoate octaprenyltransferase"/>
    <property type="match status" value="1"/>
</dbReference>
<evidence type="ECO:0000256" key="7">
    <source>
        <dbReference type="ARBA" id="ARBA00022688"/>
    </source>
</evidence>
<evidence type="ECO:0000256" key="11">
    <source>
        <dbReference type="ARBA" id="ARBA00034524"/>
    </source>
</evidence>
<keyword evidence="14" id="KW-1185">Reference proteome</keyword>
<gene>
    <name evidence="13" type="primary">ubiA</name>
    <name evidence="13" type="ORF">Mal64_29580</name>
</gene>
<evidence type="ECO:0000256" key="5">
    <source>
        <dbReference type="ARBA" id="ARBA00022519"/>
    </source>
</evidence>
<feature type="transmembrane region" description="Helical" evidence="12">
    <location>
        <begin position="250"/>
        <end position="272"/>
    </location>
</feature>
<keyword evidence="8 12" id="KW-0812">Transmembrane</keyword>
<feature type="transmembrane region" description="Helical" evidence="12">
    <location>
        <begin position="174"/>
        <end position="193"/>
    </location>
</feature>
<dbReference type="Gene3D" id="1.20.120.1780">
    <property type="entry name" value="UbiA prenyltransferase"/>
    <property type="match status" value="1"/>
</dbReference>
<keyword evidence="7" id="KW-0831">Ubiquinone biosynthesis</keyword>
<evidence type="ECO:0000256" key="8">
    <source>
        <dbReference type="ARBA" id="ARBA00022692"/>
    </source>
</evidence>
<feature type="transmembrane region" description="Helical" evidence="12">
    <location>
        <begin position="306"/>
        <end position="327"/>
    </location>
</feature>
<dbReference type="FunFam" id="1.10.357.140:FF:000008">
    <property type="entry name" value="4-hydroxybenzoate octaprenyltransferase"/>
    <property type="match status" value="1"/>
</dbReference>
<feature type="transmembrane region" description="Helical" evidence="12">
    <location>
        <begin position="278"/>
        <end position="294"/>
    </location>
</feature>
<dbReference type="GO" id="GO:0005886">
    <property type="term" value="C:plasma membrane"/>
    <property type="evidence" value="ECO:0007669"/>
    <property type="project" value="TreeGrafter"/>
</dbReference>
<evidence type="ECO:0000256" key="2">
    <source>
        <dbReference type="ARBA" id="ARBA00004141"/>
    </source>
</evidence>
<evidence type="ECO:0000313" key="13">
    <source>
        <dbReference type="EMBL" id="TWT87419.1"/>
    </source>
</evidence>
<dbReference type="InterPro" id="IPR039653">
    <property type="entry name" value="Prenyltransferase"/>
</dbReference>
<evidence type="ECO:0000256" key="6">
    <source>
        <dbReference type="ARBA" id="ARBA00022679"/>
    </source>
</evidence>
<dbReference type="CDD" id="cd13959">
    <property type="entry name" value="PT_UbiA_COQ2"/>
    <property type="match status" value="1"/>
</dbReference>
<dbReference type="Gene3D" id="1.10.357.140">
    <property type="entry name" value="UbiA prenyltransferase"/>
    <property type="match status" value="1"/>
</dbReference>
<dbReference type="InterPro" id="IPR000537">
    <property type="entry name" value="UbiA_prenyltransferase"/>
</dbReference>
<dbReference type="PANTHER" id="PTHR11048:SF28">
    <property type="entry name" value="4-HYDROXYBENZOATE POLYPRENYLTRANSFERASE, MITOCHONDRIAL"/>
    <property type="match status" value="1"/>
</dbReference>
<accession>A0A5C5ZJ93</accession>
<keyword evidence="9 12" id="KW-1133">Transmembrane helix</keyword>
<organism evidence="13 14">
    <name type="scientific">Pseudobythopirellula maris</name>
    <dbReference type="NCBI Taxonomy" id="2527991"/>
    <lineage>
        <taxon>Bacteria</taxon>
        <taxon>Pseudomonadati</taxon>
        <taxon>Planctomycetota</taxon>
        <taxon>Planctomycetia</taxon>
        <taxon>Pirellulales</taxon>
        <taxon>Lacipirellulaceae</taxon>
        <taxon>Pseudobythopirellula</taxon>
    </lineage>
</organism>
<sequence>MLPTIRHLLTLIRFSHTLFALPFALLAMLMAGRKLRLVFAKGIVYPDPSKDWHDYDSALPYWSALWNDFGYFMIQWEEVYGVLLCMVFARSTAMAFNRIADRKIDAENPRTAARHLPAGVLSLPQVSVFALLSATGFIASTLLFLPNWLPAALSVPVILWLCGYSYAKRFTSLAQFWLGAALGLSPVAAWIAIRGQAVMADPWDLLPAAILGAAVLTWVAGFDTLYACQDYEHDKSAGLRSVPTALGVPGALRLAAVLHALTVVLLALVPLAFPPFGMIYWGGVVAIALLLVYEHRLVRPDDLSRVNLAFFHVNAVVSLGLLVIGTVDLLV</sequence>
<feature type="transmembrane region" description="Helical" evidence="12">
    <location>
        <begin position="118"/>
        <end position="142"/>
    </location>
</feature>
<evidence type="ECO:0000256" key="10">
    <source>
        <dbReference type="ARBA" id="ARBA00023136"/>
    </source>
</evidence>
<dbReference type="EMBL" id="SJPQ01000003">
    <property type="protein sequence ID" value="TWT87419.1"/>
    <property type="molecule type" value="Genomic_DNA"/>
</dbReference>
<comment type="caution">
    <text evidence="13">The sequence shown here is derived from an EMBL/GenBank/DDBJ whole genome shotgun (WGS) entry which is preliminary data.</text>
</comment>
<dbReference type="InterPro" id="IPR006371">
    <property type="entry name" value="Polyprenyltransferase_UbiA-li"/>
</dbReference>
<keyword evidence="6 13" id="KW-0808">Transferase</keyword>
<dbReference type="GO" id="GO:0008412">
    <property type="term" value="F:4-hydroxybenzoate polyprenyltransferase activity"/>
    <property type="evidence" value="ECO:0007669"/>
    <property type="project" value="UniProtKB-EC"/>
</dbReference>
<protein>
    <recommendedName>
        <fullName evidence="11">4-hydroxybenzoate polyprenyltransferase</fullName>
        <ecNumber evidence="11">2.5.1.39</ecNumber>
    </recommendedName>
</protein>
<dbReference type="NCBIfam" id="TIGR01475">
    <property type="entry name" value="ubiA_other"/>
    <property type="match status" value="1"/>
</dbReference>
<feature type="transmembrane region" description="Helical" evidence="12">
    <location>
        <begin position="79"/>
        <end position="97"/>
    </location>
</feature>
<dbReference type="EC" id="2.5.1.39" evidence="11"/>
<comment type="subcellular location">
    <subcellularLocation>
        <location evidence="2">Membrane</location>
        <topology evidence="2">Multi-pass membrane protein</topology>
    </subcellularLocation>
</comment>
<evidence type="ECO:0000256" key="9">
    <source>
        <dbReference type="ARBA" id="ARBA00022989"/>
    </source>
</evidence>
<dbReference type="Proteomes" id="UP000315440">
    <property type="component" value="Unassembled WGS sequence"/>
</dbReference>
<keyword evidence="4" id="KW-1003">Cell membrane</keyword>
<evidence type="ECO:0000313" key="14">
    <source>
        <dbReference type="Proteomes" id="UP000315440"/>
    </source>
</evidence>
<proteinExistence type="inferred from homology"/>
<evidence type="ECO:0000256" key="4">
    <source>
        <dbReference type="ARBA" id="ARBA00022475"/>
    </source>
</evidence>
<comment type="cofactor">
    <cofactor evidence="1">
        <name>Mg(2+)</name>
        <dbReference type="ChEBI" id="CHEBI:18420"/>
    </cofactor>
</comment>
<dbReference type="PANTHER" id="PTHR11048">
    <property type="entry name" value="PRENYLTRANSFERASES"/>
    <property type="match status" value="1"/>
</dbReference>
<evidence type="ECO:0000256" key="3">
    <source>
        <dbReference type="ARBA" id="ARBA00005985"/>
    </source>
</evidence>
<dbReference type="InterPro" id="IPR044878">
    <property type="entry name" value="UbiA_sf"/>
</dbReference>
<name>A0A5C5ZJ93_9BACT</name>
<feature type="transmembrane region" description="Helical" evidence="12">
    <location>
        <begin position="205"/>
        <end position="229"/>
    </location>
</feature>
<keyword evidence="5" id="KW-0997">Cell inner membrane</keyword>
<comment type="similarity">
    <text evidence="3">Belongs to the UbiA prenyltransferase family.</text>
</comment>
<dbReference type="RefSeq" id="WP_146401537.1">
    <property type="nucleotide sequence ID" value="NZ_SJPQ01000003.1"/>
</dbReference>
<evidence type="ECO:0000256" key="12">
    <source>
        <dbReference type="SAM" id="Phobius"/>
    </source>
</evidence>
<dbReference type="GO" id="GO:0006744">
    <property type="term" value="P:ubiquinone biosynthetic process"/>
    <property type="evidence" value="ECO:0007669"/>
    <property type="project" value="UniProtKB-KW"/>
</dbReference>